<dbReference type="Proteomes" id="UP000790787">
    <property type="component" value="Chromosome 2"/>
</dbReference>
<organism evidence="1 2">
    <name type="scientific">Nicotiana tabacum</name>
    <name type="common">Common tobacco</name>
    <dbReference type="NCBI Taxonomy" id="4097"/>
    <lineage>
        <taxon>Eukaryota</taxon>
        <taxon>Viridiplantae</taxon>
        <taxon>Streptophyta</taxon>
        <taxon>Embryophyta</taxon>
        <taxon>Tracheophyta</taxon>
        <taxon>Spermatophyta</taxon>
        <taxon>Magnoliopsida</taxon>
        <taxon>eudicotyledons</taxon>
        <taxon>Gunneridae</taxon>
        <taxon>Pentapetalae</taxon>
        <taxon>asterids</taxon>
        <taxon>lamiids</taxon>
        <taxon>Solanales</taxon>
        <taxon>Solanaceae</taxon>
        <taxon>Nicotianoideae</taxon>
        <taxon>Nicotianeae</taxon>
        <taxon>Nicotiana</taxon>
    </lineage>
</organism>
<name>A0AC58SAK4_TOBAC</name>
<gene>
    <name evidence="2" type="primary">LOC142166519</name>
</gene>
<reference evidence="2" key="2">
    <citation type="submission" date="2025-08" db="UniProtKB">
        <authorList>
            <consortium name="RefSeq"/>
        </authorList>
    </citation>
    <scope>IDENTIFICATION</scope>
    <source>
        <tissue evidence="2">Leaf</tissue>
    </source>
</reference>
<protein>
    <submittedName>
        <fullName evidence="2">Uncharacterized protein LOC142166519</fullName>
    </submittedName>
</protein>
<evidence type="ECO:0000313" key="1">
    <source>
        <dbReference type="Proteomes" id="UP000790787"/>
    </source>
</evidence>
<proteinExistence type="predicted"/>
<reference evidence="1" key="1">
    <citation type="journal article" date="2014" name="Nat. Commun.">
        <title>The tobacco genome sequence and its comparison with those of tomato and potato.</title>
        <authorList>
            <person name="Sierro N."/>
            <person name="Battey J.N."/>
            <person name="Ouadi S."/>
            <person name="Bakaher N."/>
            <person name="Bovet L."/>
            <person name="Willig A."/>
            <person name="Goepfert S."/>
            <person name="Peitsch M.C."/>
            <person name="Ivanov N.V."/>
        </authorList>
    </citation>
    <scope>NUCLEOTIDE SEQUENCE [LARGE SCALE GENOMIC DNA]</scope>
</reference>
<evidence type="ECO:0000313" key="2">
    <source>
        <dbReference type="RefSeq" id="XP_075082009.1"/>
    </source>
</evidence>
<keyword evidence="1" id="KW-1185">Reference proteome</keyword>
<sequence length="160" mass="18107">MITNEDNAELSRDPDMEELKQVVFSMSPTSVAGLYGMNGKCFQSCWEVIKNDLLKVVLAFFGGSEMPRYMTKHALFFYPRLASILPHIISANLSGFVKWKSISENIMLAQEIVQGITKPNIGANVVIKLDMAKAYDRVSWAFTCLMLRRMGFNELLIDMI</sequence>
<accession>A0AC58SAK4</accession>
<dbReference type="RefSeq" id="XP_075082009.1">
    <property type="nucleotide sequence ID" value="XM_075225908.1"/>
</dbReference>